<sequence>MGFVDSTGLRADFAVRLSELYGTEVPAYTTLVEVAHEVNSDVVARLGAEAERLGSIDRVTAERHGAIRVGTREELAQVARVFAAMGMHPVGFYDLRDAIGGVPVVSTAFRPVDGEELAKNPFRVFTSVLAVADRRYFTEDQQRRLETFLAARELFPPELLTLADEAIDGGGLDEEQAERFLTLATASFELSPEPVDRAWYEELEAVSSVASDIGGVSSTHINHLTPRVLDIDDLYARMSARGVTMIDDIQGPPRWQGPDVLLRQTSFRALAEPRSFREPDGSIITDELRVRFGEVEARGVALTPAGREVYDRMMVAVDDALAGVPRIRAAEKAAEVWGSGFPDTEVEMAAQGLAYYRYTAARQPGERPADVPTLIRDGWLEVEPIVYEDFLPRSAAGIFQSNLTGEGSKDATQQAVELDEAWMAEVLGRPLHDPYELYAAQSEASLASALEALDASDH</sequence>
<keyword evidence="10" id="KW-1185">Reference proteome</keyword>
<dbReference type="SMART" id="SM01150">
    <property type="entry name" value="DUF1338"/>
    <property type="match status" value="1"/>
</dbReference>
<dbReference type="AlphaFoldDB" id="A0A542YAK3"/>
<keyword evidence="3" id="KW-0560">Oxidoreductase</keyword>
<evidence type="ECO:0000256" key="5">
    <source>
        <dbReference type="ARBA" id="ARBA00035013"/>
    </source>
</evidence>
<dbReference type="RefSeq" id="WP_221625419.1">
    <property type="nucleotide sequence ID" value="NZ_VFOM01000003.1"/>
</dbReference>
<evidence type="ECO:0000256" key="2">
    <source>
        <dbReference type="ARBA" id="ARBA00022964"/>
    </source>
</evidence>
<accession>A0A542YAK3</accession>
<dbReference type="InterPro" id="IPR009770">
    <property type="entry name" value="HGLS"/>
</dbReference>
<evidence type="ECO:0000256" key="8">
    <source>
        <dbReference type="ARBA" id="ARBA00035045"/>
    </source>
</evidence>
<keyword evidence="4" id="KW-0408">Iron</keyword>
<dbReference type="GO" id="GO:0051213">
    <property type="term" value="F:dioxygenase activity"/>
    <property type="evidence" value="ECO:0007669"/>
    <property type="project" value="UniProtKB-KW"/>
</dbReference>
<evidence type="ECO:0000256" key="1">
    <source>
        <dbReference type="ARBA" id="ARBA00001954"/>
    </source>
</evidence>
<dbReference type="InterPro" id="IPR047869">
    <property type="entry name" value="YdcJ_bac-like"/>
</dbReference>
<dbReference type="CDD" id="cd16348">
    <property type="entry name" value="VOC_YdcJ_like"/>
    <property type="match status" value="1"/>
</dbReference>
<evidence type="ECO:0000256" key="3">
    <source>
        <dbReference type="ARBA" id="ARBA00023002"/>
    </source>
</evidence>
<dbReference type="Gene3D" id="3.10.180.80">
    <property type="entry name" value="Uncharacterised protein PF07063, DUF1338"/>
    <property type="match status" value="1"/>
</dbReference>
<dbReference type="Pfam" id="PF07063">
    <property type="entry name" value="HGLS"/>
    <property type="match status" value="1"/>
</dbReference>
<protein>
    <recommendedName>
        <fullName evidence="7">2-oxoadipate dioxygenase/decarboxylase</fullName>
        <ecNumber evidence="6">1.13.11.93</ecNumber>
    </recommendedName>
    <alternativeName>
        <fullName evidence="8">2-hydroxyglutarate synthase</fullName>
    </alternativeName>
</protein>
<comment type="similarity">
    <text evidence="5">Belongs to the 2-oxoadipate dioxygenase/decarboxylase family.</text>
</comment>
<comment type="cofactor">
    <cofactor evidence="1">
        <name>Fe(2+)</name>
        <dbReference type="ChEBI" id="CHEBI:29033"/>
    </cofactor>
</comment>
<evidence type="ECO:0000313" key="9">
    <source>
        <dbReference type="EMBL" id="TQL45073.1"/>
    </source>
</evidence>
<dbReference type="PANTHER" id="PTHR39479:SF2">
    <property type="entry name" value="2-OXOADIPATE DIOXYGENASE_DECARBOXYLASE"/>
    <property type="match status" value="1"/>
</dbReference>
<dbReference type="EMBL" id="VFOM01000003">
    <property type="protein sequence ID" value="TQL45073.1"/>
    <property type="molecule type" value="Genomic_DNA"/>
</dbReference>
<comment type="caution">
    <text evidence="9">The sequence shown here is derived from an EMBL/GenBank/DDBJ whole genome shotgun (WGS) entry which is preliminary data.</text>
</comment>
<reference evidence="9 10" key="1">
    <citation type="submission" date="2019-06" db="EMBL/GenBank/DDBJ databases">
        <title>Sequencing the genomes of 1000 actinobacteria strains.</title>
        <authorList>
            <person name="Klenk H.-P."/>
        </authorList>
    </citation>
    <scope>NUCLEOTIDE SEQUENCE [LARGE SCALE GENOMIC DNA]</scope>
    <source>
        <strain evidence="9 10">DSM 26477</strain>
    </source>
</reference>
<name>A0A542YAK3_9MICO</name>
<dbReference type="EC" id="1.13.11.93" evidence="6"/>
<proteinExistence type="inferred from homology"/>
<dbReference type="PANTHER" id="PTHR39479">
    <property type="match status" value="1"/>
</dbReference>
<evidence type="ECO:0000256" key="6">
    <source>
        <dbReference type="ARBA" id="ARBA00035023"/>
    </source>
</evidence>
<dbReference type="Proteomes" id="UP000317998">
    <property type="component" value="Unassembled WGS sequence"/>
</dbReference>
<evidence type="ECO:0000256" key="4">
    <source>
        <dbReference type="ARBA" id="ARBA00023004"/>
    </source>
</evidence>
<evidence type="ECO:0000256" key="7">
    <source>
        <dbReference type="ARBA" id="ARBA00035034"/>
    </source>
</evidence>
<gene>
    <name evidence="9" type="ORF">FB562_2486</name>
</gene>
<evidence type="ECO:0000313" key="10">
    <source>
        <dbReference type="Proteomes" id="UP000317998"/>
    </source>
</evidence>
<organism evidence="9 10">
    <name type="scientific">Homoserinimonas aerilata</name>
    <dbReference type="NCBI Taxonomy" id="1162970"/>
    <lineage>
        <taxon>Bacteria</taxon>
        <taxon>Bacillati</taxon>
        <taxon>Actinomycetota</taxon>
        <taxon>Actinomycetes</taxon>
        <taxon>Micrococcales</taxon>
        <taxon>Microbacteriaceae</taxon>
        <taxon>Homoserinimonas</taxon>
    </lineage>
</organism>
<keyword evidence="2" id="KW-0223">Dioxygenase</keyword>